<dbReference type="AlphaFoldDB" id="A0A0F9DW16"/>
<keyword evidence="1" id="KW-1133">Transmembrane helix</keyword>
<reference evidence="2" key="1">
    <citation type="journal article" date="2015" name="Nature">
        <title>Complex archaea that bridge the gap between prokaryotes and eukaryotes.</title>
        <authorList>
            <person name="Spang A."/>
            <person name="Saw J.H."/>
            <person name="Jorgensen S.L."/>
            <person name="Zaremba-Niedzwiedzka K."/>
            <person name="Martijn J."/>
            <person name="Lind A.E."/>
            <person name="van Eijk R."/>
            <person name="Schleper C."/>
            <person name="Guy L."/>
            <person name="Ettema T.J."/>
        </authorList>
    </citation>
    <scope>NUCLEOTIDE SEQUENCE</scope>
</reference>
<organism evidence="2">
    <name type="scientific">marine sediment metagenome</name>
    <dbReference type="NCBI Taxonomy" id="412755"/>
    <lineage>
        <taxon>unclassified sequences</taxon>
        <taxon>metagenomes</taxon>
        <taxon>ecological metagenomes</taxon>
    </lineage>
</organism>
<sequence>MKTEAALVVGATALVVAGGIYLALTMPAEAEEEEEEEVEEGLQLAGTGEFTIDIE</sequence>
<name>A0A0F9DW16_9ZZZZ</name>
<accession>A0A0F9DW16</accession>
<protein>
    <submittedName>
        <fullName evidence="2">Uncharacterized protein</fullName>
    </submittedName>
</protein>
<feature type="transmembrane region" description="Helical" evidence="1">
    <location>
        <begin position="6"/>
        <end position="24"/>
    </location>
</feature>
<keyword evidence="1" id="KW-0472">Membrane</keyword>
<comment type="caution">
    <text evidence="2">The sequence shown here is derived from an EMBL/GenBank/DDBJ whole genome shotgun (WGS) entry which is preliminary data.</text>
</comment>
<keyword evidence="1" id="KW-0812">Transmembrane</keyword>
<gene>
    <name evidence="2" type="ORF">LCGC14_2148750</name>
</gene>
<evidence type="ECO:0000256" key="1">
    <source>
        <dbReference type="SAM" id="Phobius"/>
    </source>
</evidence>
<evidence type="ECO:0000313" key="2">
    <source>
        <dbReference type="EMBL" id="KKL66063.1"/>
    </source>
</evidence>
<proteinExistence type="predicted"/>
<dbReference type="EMBL" id="LAZR01027324">
    <property type="protein sequence ID" value="KKL66063.1"/>
    <property type="molecule type" value="Genomic_DNA"/>
</dbReference>